<dbReference type="GeneID" id="107908092"/>
<reference evidence="1" key="1">
    <citation type="journal article" date="2020" name="Nat. Genet.">
        <title>Genomic diversifications of five Gossypium allopolyploid species and their impact on cotton improvement.</title>
        <authorList>
            <person name="Chen Z.J."/>
            <person name="Sreedasyam A."/>
            <person name="Ando A."/>
            <person name="Song Q."/>
            <person name="De Santiago L.M."/>
            <person name="Hulse-Kemp A.M."/>
            <person name="Ding M."/>
            <person name="Ye W."/>
            <person name="Kirkbride R.C."/>
            <person name="Jenkins J."/>
            <person name="Plott C."/>
            <person name="Lovell J."/>
            <person name="Lin Y.M."/>
            <person name="Vaughn R."/>
            <person name="Liu B."/>
            <person name="Simpson S."/>
            <person name="Scheffler B.E."/>
            <person name="Wen L."/>
            <person name="Saski C.A."/>
            <person name="Grover C.E."/>
            <person name="Hu G."/>
            <person name="Conover J.L."/>
            <person name="Carlson J.W."/>
            <person name="Shu S."/>
            <person name="Boston L.B."/>
            <person name="Williams M."/>
            <person name="Peterson D.G."/>
            <person name="McGee K."/>
            <person name="Jones D.C."/>
            <person name="Wendel J.F."/>
            <person name="Stelly D.M."/>
            <person name="Grimwood J."/>
            <person name="Schmutz J."/>
        </authorList>
    </citation>
    <scope>NUCLEOTIDE SEQUENCE [LARGE SCALE GENOMIC DNA]</scope>
    <source>
        <strain evidence="1">cv. TM-1</strain>
    </source>
</reference>
<dbReference type="PaxDb" id="3635-A0A1U8JKP0"/>
<dbReference type="AlphaFoldDB" id="A0A1U8JKP0"/>
<keyword evidence="1" id="KW-1185">Reference proteome</keyword>
<dbReference type="Pfam" id="PF08284">
    <property type="entry name" value="RVP_2"/>
    <property type="match status" value="1"/>
</dbReference>
<proteinExistence type="predicted"/>
<dbReference type="Gene3D" id="2.40.70.10">
    <property type="entry name" value="Acid Proteases"/>
    <property type="match status" value="1"/>
</dbReference>
<evidence type="ECO:0000313" key="2">
    <source>
        <dbReference type="RefSeq" id="XP_016690852.1"/>
    </source>
</evidence>
<accession>A0A1U8JKP0</accession>
<dbReference type="KEGG" id="ghi:107908092"/>
<dbReference type="OrthoDB" id="437338at2759"/>
<dbReference type="PANTHER" id="PTHR15503">
    <property type="entry name" value="LDOC1 RELATED"/>
    <property type="match status" value="1"/>
</dbReference>
<dbReference type="Proteomes" id="UP000818029">
    <property type="component" value="Chromosome D02"/>
</dbReference>
<dbReference type="RefSeq" id="XP_016690852.1">
    <property type="nucleotide sequence ID" value="XM_016835363.1"/>
</dbReference>
<gene>
    <name evidence="2" type="primary">LOC107908092</name>
</gene>
<dbReference type="InterPro" id="IPR021109">
    <property type="entry name" value="Peptidase_aspartic_dom_sf"/>
</dbReference>
<evidence type="ECO:0000313" key="1">
    <source>
        <dbReference type="Proteomes" id="UP000818029"/>
    </source>
</evidence>
<reference evidence="2" key="2">
    <citation type="submission" date="2025-08" db="UniProtKB">
        <authorList>
            <consortium name="RefSeq"/>
        </authorList>
    </citation>
    <scope>IDENTIFICATION</scope>
</reference>
<name>A0A1U8JKP0_GOSHI</name>
<organism evidence="1 2">
    <name type="scientific">Gossypium hirsutum</name>
    <name type="common">Upland cotton</name>
    <name type="synonym">Gossypium mexicanum</name>
    <dbReference type="NCBI Taxonomy" id="3635"/>
    <lineage>
        <taxon>Eukaryota</taxon>
        <taxon>Viridiplantae</taxon>
        <taxon>Streptophyta</taxon>
        <taxon>Embryophyta</taxon>
        <taxon>Tracheophyta</taxon>
        <taxon>Spermatophyta</taxon>
        <taxon>Magnoliopsida</taxon>
        <taxon>eudicotyledons</taxon>
        <taxon>Gunneridae</taxon>
        <taxon>Pentapetalae</taxon>
        <taxon>rosids</taxon>
        <taxon>malvids</taxon>
        <taxon>Malvales</taxon>
        <taxon>Malvaceae</taxon>
        <taxon>Malvoideae</taxon>
        <taxon>Gossypium</taxon>
    </lineage>
</organism>
<sequence>MDHHIRDNPLKADTVSKQFVCGAQSTQQDARFGIVEKSRSIKGTLKKNYIKPTSRVSVRANMIKANEDADLPEVITGKISFLGHEIHPLIGPGSTHSYICTKVMEGRSLEVVPSKINVLVTVIGRVMRDCLLIFGKHNFLTDLLLLSLHEFEDILGLDWLTRHSTIVDSQARGVCLLTTEGKEVFLPIVYTSLADNIISVVSSRNFIVKGTDTYLAYIMGSTEASKDINKVSIMKDFSDVFPEELLGMPPDREVEFSIEVALGTAPYLVPRIEWCHWC</sequence>
<dbReference type="InterPro" id="IPR032567">
    <property type="entry name" value="RTL1-rel"/>
</dbReference>
<dbReference type="PANTHER" id="PTHR15503:SF45">
    <property type="entry name" value="RNA-DIRECTED DNA POLYMERASE HOMOLOG"/>
    <property type="match status" value="1"/>
</dbReference>
<protein>
    <submittedName>
        <fullName evidence="2">Uncharacterized protein</fullName>
    </submittedName>
</protein>